<dbReference type="PROSITE" id="PS50011">
    <property type="entry name" value="PROTEIN_KINASE_DOM"/>
    <property type="match status" value="1"/>
</dbReference>
<dbReference type="Gene3D" id="1.10.510.10">
    <property type="entry name" value="Transferase(Phosphotransferase) domain 1"/>
    <property type="match status" value="1"/>
</dbReference>
<dbReference type="PANTHER" id="PTHR22988">
    <property type="entry name" value="MYOTONIC DYSTROPHY S/T KINASE-RELATED"/>
    <property type="match status" value="1"/>
</dbReference>
<dbReference type="Gene3D" id="3.30.60.20">
    <property type="match status" value="1"/>
</dbReference>
<dbReference type="Gene3D" id="2.30.29.30">
    <property type="entry name" value="Pleckstrin-homology domain (PH domain)/Phosphotyrosine-binding domain (PTB)"/>
    <property type="match status" value="1"/>
</dbReference>
<dbReference type="SUPFAM" id="SSF57889">
    <property type="entry name" value="Cysteine-rich domain"/>
    <property type="match status" value="1"/>
</dbReference>
<reference evidence="22 24" key="1">
    <citation type="submission" date="2021-02" db="EMBL/GenBank/DDBJ databases">
        <title>Variation within the Batrachochytrium salamandrivorans European outbreak.</title>
        <authorList>
            <person name="Kelly M."/>
            <person name="Pasmans F."/>
            <person name="Shea T.P."/>
            <person name="Munoz J.F."/>
            <person name="Carranza S."/>
            <person name="Cuomo C.A."/>
            <person name="Martel A."/>
        </authorList>
    </citation>
    <scope>NUCLEOTIDE SEQUENCE [LARGE SCALE GENOMIC DNA]</scope>
    <source>
        <strain evidence="22 24">AMFP18/2</strain>
    </source>
</reference>
<keyword evidence="10" id="KW-0067">ATP-binding</keyword>
<dbReference type="SUPFAM" id="SSF56112">
    <property type="entry name" value="Protein kinase-like (PK-like)"/>
    <property type="match status" value="1"/>
</dbReference>
<feature type="coiled-coil region" evidence="17">
    <location>
        <begin position="1341"/>
        <end position="1368"/>
    </location>
</feature>
<evidence type="ECO:0000256" key="4">
    <source>
        <dbReference type="ARBA" id="ARBA00022679"/>
    </source>
</evidence>
<evidence type="ECO:0000256" key="5">
    <source>
        <dbReference type="ARBA" id="ARBA00022723"/>
    </source>
</evidence>
<evidence type="ECO:0000259" key="21">
    <source>
        <dbReference type="PROSITE" id="PS51285"/>
    </source>
</evidence>
<dbReference type="InterPro" id="IPR000961">
    <property type="entry name" value="AGC-kinase_C"/>
</dbReference>
<dbReference type="EC" id="2.7.11.1" evidence="1"/>
<dbReference type="PROSITE" id="PS51285">
    <property type="entry name" value="AGC_KINASE_CTER"/>
    <property type="match status" value="1"/>
</dbReference>
<organism evidence="22 24">
    <name type="scientific">Batrachochytrium salamandrivorans</name>
    <dbReference type="NCBI Taxonomy" id="1357716"/>
    <lineage>
        <taxon>Eukaryota</taxon>
        <taxon>Fungi</taxon>
        <taxon>Fungi incertae sedis</taxon>
        <taxon>Chytridiomycota</taxon>
        <taxon>Chytridiomycota incertae sedis</taxon>
        <taxon>Chytridiomycetes</taxon>
        <taxon>Rhizophydiales</taxon>
        <taxon>Rhizophydiales incertae sedis</taxon>
        <taxon>Batrachochytrium</taxon>
    </lineage>
</organism>
<dbReference type="Gene3D" id="3.30.200.20">
    <property type="entry name" value="Phosphorylase Kinase, domain 1"/>
    <property type="match status" value="1"/>
</dbReference>
<keyword evidence="2" id="KW-0723">Serine/threonine-protein kinase</keyword>
<name>A0ABQ8EX22_9FUNG</name>
<dbReference type="PROSITE" id="PS00108">
    <property type="entry name" value="PROTEIN_KINASE_ST"/>
    <property type="match status" value="1"/>
</dbReference>
<dbReference type="InterPro" id="IPR000719">
    <property type="entry name" value="Prot_kinase_dom"/>
</dbReference>
<evidence type="ECO:0000313" key="24">
    <source>
        <dbReference type="Proteomes" id="UP001648503"/>
    </source>
</evidence>
<dbReference type="EMBL" id="JAFCIX010000545">
    <property type="protein sequence ID" value="KAH6588020.1"/>
    <property type="molecule type" value="Genomic_DNA"/>
</dbReference>
<comment type="catalytic activity">
    <reaction evidence="16">
        <text>L-seryl-[protein] + ATP = O-phospho-L-seryl-[protein] + ADP + H(+)</text>
        <dbReference type="Rhea" id="RHEA:17989"/>
        <dbReference type="Rhea" id="RHEA-COMP:9863"/>
        <dbReference type="Rhea" id="RHEA-COMP:11604"/>
        <dbReference type="ChEBI" id="CHEBI:15378"/>
        <dbReference type="ChEBI" id="CHEBI:29999"/>
        <dbReference type="ChEBI" id="CHEBI:30616"/>
        <dbReference type="ChEBI" id="CHEBI:83421"/>
        <dbReference type="ChEBI" id="CHEBI:456216"/>
        <dbReference type="EC" id="2.7.11.1"/>
    </reaction>
</comment>
<evidence type="ECO:0000256" key="15">
    <source>
        <dbReference type="ARBA" id="ARBA00047899"/>
    </source>
</evidence>
<keyword evidence="11 17" id="KW-0175">Coiled coil</keyword>
<evidence type="ECO:0000256" key="14">
    <source>
        <dbReference type="ARBA" id="ARBA00047470"/>
    </source>
</evidence>
<comment type="caution">
    <text evidence="22">The sequence shown here is derived from an EMBL/GenBank/DDBJ whole genome shotgun (WGS) entry which is preliminary data.</text>
</comment>
<dbReference type="InterPro" id="IPR011009">
    <property type="entry name" value="Kinase-like_dom_sf"/>
</dbReference>
<keyword evidence="6" id="KW-0547">Nucleotide-binding</keyword>
<evidence type="ECO:0000259" key="20">
    <source>
        <dbReference type="PROSITE" id="PS50081"/>
    </source>
</evidence>
<dbReference type="InterPro" id="IPR057529">
    <property type="entry name" value="MRCK/ROCK_PH"/>
</dbReference>
<dbReference type="InterPro" id="IPR036274">
    <property type="entry name" value="HR1_rpt_sf"/>
</dbReference>
<evidence type="ECO:0000256" key="1">
    <source>
        <dbReference type="ARBA" id="ARBA00012513"/>
    </source>
</evidence>
<accession>A0ABQ8EX22</accession>
<dbReference type="SUPFAM" id="SSF46585">
    <property type="entry name" value="HR1 repeat"/>
    <property type="match status" value="1"/>
</dbReference>
<comment type="catalytic activity">
    <reaction evidence="13">
        <text>L-threonyl-[protein] + ATP = O-phospho-L-threonyl-[protein] + ADP + H(+)</text>
        <dbReference type="Rhea" id="RHEA:46608"/>
        <dbReference type="Rhea" id="RHEA-COMP:11060"/>
        <dbReference type="Rhea" id="RHEA-COMP:11605"/>
        <dbReference type="ChEBI" id="CHEBI:15378"/>
        <dbReference type="ChEBI" id="CHEBI:30013"/>
        <dbReference type="ChEBI" id="CHEBI:30616"/>
        <dbReference type="ChEBI" id="CHEBI:61977"/>
        <dbReference type="ChEBI" id="CHEBI:456216"/>
        <dbReference type="EC" id="2.7.11.13"/>
    </reaction>
</comment>
<evidence type="ECO:0000313" key="23">
    <source>
        <dbReference type="EMBL" id="KAH6599982.1"/>
    </source>
</evidence>
<protein>
    <recommendedName>
        <fullName evidence="1">non-specific serine/threonine protein kinase</fullName>
        <ecNumber evidence="1">2.7.11.1</ecNumber>
    </recommendedName>
</protein>
<feature type="coiled-coil region" evidence="17">
    <location>
        <begin position="788"/>
        <end position="959"/>
    </location>
</feature>
<comment type="catalytic activity">
    <reaction evidence="15">
        <text>L-threonyl-[protein] + ATP = O-phospho-L-threonyl-[protein] + ADP + H(+)</text>
        <dbReference type="Rhea" id="RHEA:46608"/>
        <dbReference type="Rhea" id="RHEA-COMP:11060"/>
        <dbReference type="Rhea" id="RHEA-COMP:11605"/>
        <dbReference type="ChEBI" id="CHEBI:15378"/>
        <dbReference type="ChEBI" id="CHEBI:30013"/>
        <dbReference type="ChEBI" id="CHEBI:30616"/>
        <dbReference type="ChEBI" id="CHEBI:61977"/>
        <dbReference type="ChEBI" id="CHEBI:456216"/>
        <dbReference type="EC" id="2.7.11.1"/>
    </reaction>
</comment>
<evidence type="ECO:0000256" key="3">
    <source>
        <dbReference type="ARBA" id="ARBA00022553"/>
    </source>
</evidence>
<dbReference type="CDD" id="cd20826">
    <property type="entry name" value="C1_TNS2-like"/>
    <property type="match status" value="1"/>
</dbReference>
<feature type="coiled-coil region" evidence="17">
    <location>
        <begin position="462"/>
        <end position="583"/>
    </location>
</feature>
<dbReference type="Pfam" id="PF00069">
    <property type="entry name" value="Pkinase"/>
    <property type="match status" value="1"/>
</dbReference>
<evidence type="ECO:0000256" key="2">
    <source>
        <dbReference type="ARBA" id="ARBA00022527"/>
    </source>
</evidence>
<feature type="domain" description="Protein kinase" evidence="19">
    <location>
        <begin position="82"/>
        <end position="347"/>
    </location>
</feature>
<keyword evidence="4" id="KW-0808">Transferase</keyword>
<evidence type="ECO:0000313" key="22">
    <source>
        <dbReference type="EMBL" id="KAH6588020.1"/>
    </source>
</evidence>
<feature type="coiled-coil region" evidence="17">
    <location>
        <begin position="988"/>
        <end position="1053"/>
    </location>
</feature>
<dbReference type="SMART" id="SM00742">
    <property type="entry name" value="Hr1"/>
    <property type="match status" value="1"/>
</dbReference>
<dbReference type="SMART" id="SM00220">
    <property type="entry name" value="S_TKc"/>
    <property type="match status" value="1"/>
</dbReference>
<evidence type="ECO:0000256" key="9">
    <source>
        <dbReference type="ARBA" id="ARBA00022833"/>
    </source>
</evidence>
<dbReference type="InterPro" id="IPR011993">
    <property type="entry name" value="PH-like_dom_sf"/>
</dbReference>
<evidence type="ECO:0000256" key="8">
    <source>
        <dbReference type="ARBA" id="ARBA00022777"/>
    </source>
</evidence>
<comment type="catalytic activity">
    <reaction evidence="14">
        <text>L-seryl-[protein] + ATP = O-phospho-L-seryl-[protein] + ADP + H(+)</text>
        <dbReference type="Rhea" id="RHEA:17989"/>
        <dbReference type="Rhea" id="RHEA-COMP:9863"/>
        <dbReference type="Rhea" id="RHEA-COMP:11604"/>
        <dbReference type="ChEBI" id="CHEBI:15378"/>
        <dbReference type="ChEBI" id="CHEBI:29999"/>
        <dbReference type="ChEBI" id="CHEBI:30616"/>
        <dbReference type="ChEBI" id="CHEBI:83421"/>
        <dbReference type="ChEBI" id="CHEBI:456216"/>
        <dbReference type="EC" id="2.7.11.13"/>
    </reaction>
</comment>
<dbReference type="Pfam" id="PF00130">
    <property type="entry name" value="C1_1"/>
    <property type="match status" value="1"/>
</dbReference>
<feature type="domain" description="AGC-kinase C-terminal" evidence="21">
    <location>
        <begin position="348"/>
        <end position="418"/>
    </location>
</feature>
<evidence type="ECO:0000256" key="12">
    <source>
        <dbReference type="ARBA" id="ARBA00038271"/>
    </source>
</evidence>
<dbReference type="PANTHER" id="PTHR22988:SF71">
    <property type="entry name" value="CITRON RHO-INTERACTING KINASE"/>
    <property type="match status" value="1"/>
</dbReference>
<dbReference type="Pfam" id="PF25346">
    <property type="entry name" value="PH_MRCK"/>
    <property type="match status" value="1"/>
</dbReference>
<feature type="domain" description="Phorbol-ester/DAG-type" evidence="20">
    <location>
        <begin position="1430"/>
        <end position="1480"/>
    </location>
</feature>
<dbReference type="Proteomes" id="UP001648503">
    <property type="component" value="Unassembled WGS sequence"/>
</dbReference>
<feature type="compositionally biased region" description="Basic and acidic residues" evidence="18">
    <location>
        <begin position="1102"/>
        <end position="1111"/>
    </location>
</feature>
<keyword evidence="7" id="KW-0863">Zinc-finger</keyword>
<dbReference type="SMART" id="SM00109">
    <property type="entry name" value="C1"/>
    <property type="match status" value="1"/>
</dbReference>
<evidence type="ECO:0000256" key="11">
    <source>
        <dbReference type="ARBA" id="ARBA00023054"/>
    </source>
</evidence>
<gene>
    <name evidence="23" type="ORF">BASA50_002666</name>
    <name evidence="22" type="ORF">BASA50_010884</name>
</gene>
<evidence type="ECO:0000259" key="19">
    <source>
        <dbReference type="PROSITE" id="PS50011"/>
    </source>
</evidence>
<comment type="similarity">
    <text evidence="12">Belongs to the protein kinase superfamily. STE Ser/Thr protein kinase family. COT1 subfamily.</text>
</comment>
<feature type="compositionally biased region" description="Basic and acidic residues" evidence="18">
    <location>
        <begin position="1082"/>
        <end position="1093"/>
    </location>
</feature>
<evidence type="ECO:0000256" key="16">
    <source>
        <dbReference type="ARBA" id="ARBA00048679"/>
    </source>
</evidence>
<keyword evidence="24" id="KW-1185">Reference proteome</keyword>
<feature type="region of interest" description="Disordered" evidence="18">
    <location>
        <begin position="1082"/>
        <end position="1121"/>
    </location>
</feature>
<evidence type="ECO:0000256" key="7">
    <source>
        <dbReference type="ARBA" id="ARBA00022771"/>
    </source>
</evidence>
<keyword evidence="9" id="KW-0862">Zinc</keyword>
<keyword evidence="8" id="KW-0418">Kinase</keyword>
<dbReference type="InterPro" id="IPR002219">
    <property type="entry name" value="PKC_DAG/PE"/>
</dbReference>
<proteinExistence type="inferred from homology"/>
<dbReference type="PROSITE" id="PS50081">
    <property type="entry name" value="ZF_DAG_PE_2"/>
    <property type="match status" value="1"/>
</dbReference>
<evidence type="ECO:0000256" key="18">
    <source>
        <dbReference type="SAM" id="MobiDB-lite"/>
    </source>
</evidence>
<dbReference type="PROSITE" id="PS00479">
    <property type="entry name" value="ZF_DAG_PE_1"/>
    <property type="match status" value="1"/>
</dbReference>
<keyword evidence="3" id="KW-0597">Phosphoprotein</keyword>
<dbReference type="InterPro" id="IPR008271">
    <property type="entry name" value="Ser/Thr_kinase_AS"/>
</dbReference>
<evidence type="ECO:0000256" key="13">
    <source>
        <dbReference type="ARBA" id="ARBA00047272"/>
    </source>
</evidence>
<dbReference type="SMART" id="SM00133">
    <property type="entry name" value="S_TK_X"/>
    <property type="match status" value="1"/>
</dbReference>
<feature type="coiled-coil region" evidence="17">
    <location>
        <begin position="640"/>
        <end position="702"/>
    </location>
</feature>
<evidence type="ECO:0000256" key="6">
    <source>
        <dbReference type="ARBA" id="ARBA00022741"/>
    </source>
</evidence>
<dbReference type="InterPro" id="IPR050839">
    <property type="entry name" value="Rho-assoc_Ser/Thr_Kinase"/>
</dbReference>
<evidence type="ECO:0000256" key="17">
    <source>
        <dbReference type="SAM" id="Coils"/>
    </source>
</evidence>
<sequence>MALTPSDFSTSIQGRLEQLSQYISTENNQPSLSLEVLLDAFLAVYIDCKSASKTNDQISGFIRQYDQLVPKLQILRVNTRDFEIIKTLATGAVGRVCLVRAKKDAMVYAMKILKKSDLLTRSEAAFFMEERNALVFSEKSSWITTLYAAFQDEDNLYLVMEYVSGGSLRSLLNNRETSMEEKEARFYVAEMILALEVLHKYNYIHRDVKPENCLIDSSGHIKLADFGSCIRVNETSRVTSHETVGTPDYISPEILRAHEGNANYDQSVDWWSLGVILYELLFDEVPFYSESLVETYGKIMDHKKHFAFPDDIEISDVCKSFIQGLICSADVRLGRNGIGDIKNHPWFEGICWETIHESTAPFVPELSGPEDTRYFEDEENESKKFAKKPLDRNREFSGQNLAFVGYTYVKNATAQILWPGMGDQGIATNTVNLMVGQDQTTGFSRANSAANTAAYSIIKEQLDTETQKVLSLSADKKQAEDEAANLKASLNRESAQRLEMQALVSTLEKERNKLESEFKQLKLAQDRDHHNRSELEEKVTQLKESLNKEVKNSVETQELSEIRIRLEKEIGTLTAMLKDEKAQAVKREIGILELSKAKTMLDKETAKLSDALKLERQLKQDAIGQSDELNQKVVAGEKTISTLESEIKECELNVSRQIKEIASLKSTLKADSEKLLLASARTAELEKKNALLLIEVDSLQAKLGEARVREDELIATARDQQSTRSETASHEIDGLRSQLSVQVAARTKVTDELAQLSKAKALIEMEYADTKAKYSTEVQLHQETQKSLSLLQETAEESSRQISALENSSRKAQAQNGVAVFNSAALAAQVSLLQKQIEALEETNSGLHVENDTVRTELGIMSLELQNSHHANDKLQAKIAELEATCSAELKARINIESLRANLHKENAQLLQESERFRSRIDVITHEHENTISEHHGAIVQLRSEFKELEEKLTMEREQRFQMEYSQTMMTRKTQELEENGKRETALRMQAEKSLDSANKRVRELGSELETELEREQQLHQRINDLETVSDALKCKLEMADELMRERDREKDQLLVIDTKNRVEEKTPTRFKIRGMFFKGSRDSTEITPDRSVQKLQDPEEDGRNNKDADHRRKQSHQSMDSLASSLKLQLPLNSKIPELTTQDLFNPGDVLRGWLKIPKGGKVKKGWKLQFAIVRELKIYIYEREQDVDSLPGTQIIDIMSDIFLAKAVSQNEVIHANGRDIDLIFKIQAWTSGGTMSEESETYEIQQRVQKLQIDIELEVKMQKAAEKILSVTTDAQKVTVISQMDSSNKRLRALKAELEKLTPIVSRSIDQANESLSSSKESLENGSLVAESISSKCMDECQSLRKELEAQLEDETKKRDALHKLAYSDHRKKQKDVKDVEVELLTTDRVIAKIKESLETLSSGDREKTDSLLQRMRKLSKTTDLMGHFFTSRQYYKPTDCSMCHEALWDTKNQGLECTACKMICHKTCKPHIDTSCQDIIKLQSVAPMYFLAKDIQDRARWLVGLTYLRKEYELSHRPHDGATSTPEKRMSSFMEQVNSKRMSGIFSAQGTLTSRKDTIKERS</sequence>
<evidence type="ECO:0000256" key="10">
    <source>
        <dbReference type="ARBA" id="ARBA00022840"/>
    </source>
</evidence>
<dbReference type="EMBL" id="JAFCIX010000053">
    <property type="protein sequence ID" value="KAH6599982.1"/>
    <property type="molecule type" value="Genomic_DNA"/>
</dbReference>
<keyword evidence="5" id="KW-0479">Metal-binding</keyword>
<dbReference type="InterPro" id="IPR046349">
    <property type="entry name" value="C1-like_sf"/>
</dbReference>
<dbReference type="InterPro" id="IPR011072">
    <property type="entry name" value="HR1_rho-bd"/>
</dbReference>